<proteinExistence type="predicted"/>
<sequence>MDYSEWLPSRPIIVFRKERLLAAEGDDIALYNANKSIIQSLLERSGIPESNQKLWIGIYRLGADEDHTRPAIVVSCLDAKVRKQAKRSIKSCCMFRKGGPFAHFTILSKPILPDVPCEPQLTMAGDAQTYWLGTHFPSVLRQPGQHTDQGPQADNRENSQDRVILYLYGSYTGDSYICRPIQARQRPDKGLRPQSATAGPLIFLDGVSYQLTVGHVVDFGHDKSEPTWEHTNDDWDEDDEDDDNSGDDQPVEDMVSSDFGTISTMSEGSLYSEDDVEIDLSCSSSSSLALGLEGDTSLSPIVPTSTAPPRSPSEPRTVVHIAVKDYSSSPRIGRNISPPRCHIGEKMDYLLFPVQVNSNPELCTTMGAEMVQLSDIFDIYGKTKARPVIITMASLGYIRGTLFPASTLLQMPGSRHFQTLFCVESAFTMPRRTSGSAVFDAQTGLLAGYLVLGCPGKRTCYMVPMADVLAELSMFSGSIARCQVQLDVSALVKRSPEVAQDDEWKSLFGQKTMSAGSMENRPFIDIIGEITPELSEIQRFCAWNSIMARLERASSHIEQFCEGASCVLDGSAPSEAEDLTAKDVQEPTAWVSGRSCAPESFSSPQHVYGRVLGCKELYEVLKKKSMPATTQLVIVNAYSSINRTVQAFLALMRTAAGWEIGGLRKLFAEYITPNPAPNIRLEKSDWWGGCFIMSFNLPFFGITSQARTDASESFGIDEYASFYSHPVLHEAVCSFMVTGMSERYWTAVLLDDECFEEEPRLPSDEETLDLCWNTDPIILKAEMEDTGTTRSPRAYALAALTMALYKIVEHHANILDWFKTSLNLHISVIREDPPNYVSPEDIQEWMSQFEDALERVTNTNSSLFLKLDHFLTEDVIFGTDALPRGALWRSVQDDPDALRSLLRIKQHRNHLRDIQSEFHQIILHARAEVEKELLHR</sequence>
<accession>A0A428TA63</accession>
<dbReference type="STRING" id="1325735.A0A428TA63"/>
<organism evidence="2 3">
    <name type="scientific">Fusarium oligoseptatum</name>
    <dbReference type="NCBI Taxonomy" id="2604345"/>
    <lineage>
        <taxon>Eukaryota</taxon>
        <taxon>Fungi</taxon>
        <taxon>Dikarya</taxon>
        <taxon>Ascomycota</taxon>
        <taxon>Pezizomycotina</taxon>
        <taxon>Sordariomycetes</taxon>
        <taxon>Hypocreomycetidae</taxon>
        <taxon>Hypocreales</taxon>
        <taxon>Nectriaceae</taxon>
        <taxon>Fusarium</taxon>
        <taxon>Fusarium solani species complex</taxon>
    </lineage>
</organism>
<feature type="region of interest" description="Disordered" evidence="1">
    <location>
        <begin position="293"/>
        <end position="315"/>
    </location>
</feature>
<feature type="compositionally biased region" description="Polar residues" evidence="1">
    <location>
        <begin position="296"/>
        <end position="308"/>
    </location>
</feature>
<evidence type="ECO:0000313" key="3">
    <source>
        <dbReference type="Proteomes" id="UP000287144"/>
    </source>
</evidence>
<dbReference type="EMBL" id="NKCK01000110">
    <property type="protein sequence ID" value="RSL98920.1"/>
    <property type="molecule type" value="Genomic_DNA"/>
</dbReference>
<evidence type="ECO:0000256" key="1">
    <source>
        <dbReference type="SAM" id="MobiDB-lite"/>
    </source>
</evidence>
<feature type="compositionally biased region" description="Basic and acidic residues" evidence="1">
    <location>
        <begin position="220"/>
        <end position="233"/>
    </location>
</feature>
<name>A0A428TA63_9HYPO</name>
<dbReference type="Proteomes" id="UP000287144">
    <property type="component" value="Unassembled WGS sequence"/>
</dbReference>
<evidence type="ECO:0000313" key="2">
    <source>
        <dbReference type="EMBL" id="RSL98920.1"/>
    </source>
</evidence>
<feature type="region of interest" description="Disordered" evidence="1">
    <location>
        <begin position="220"/>
        <end position="257"/>
    </location>
</feature>
<comment type="caution">
    <text evidence="2">The sequence shown here is derived from an EMBL/GenBank/DDBJ whole genome shotgun (WGS) entry which is preliminary data.</text>
</comment>
<keyword evidence="3" id="KW-1185">Reference proteome</keyword>
<feature type="compositionally biased region" description="Acidic residues" evidence="1">
    <location>
        <begin position="234"/>
        <end position="251"/>
    </location>
</feature>
<reference evidence="2 3" key="1">
    <citation type="submission" date="2017-06" db="EMBL/GenBank/DDBJ databases">
        <title>Comparative genomic analysis of Ambrosia Fusariam Clade fungi.</title>
        <authorList>
            <person name="Stajich J.E."/>
            <person name="Carrillo J."/>
            <person name="Kijimoto T."/>
            <person name="Eskalen A."/>
            <person name="O'Donnell K."/>
            <person name="Kasson M."/>
        </authorList>
    </citation>
    <scope>NUCLEOTIDE SEQUENCE [LARGE SCALE GENOMIC DNA]</scope>
    <source>
        <strain evidence="2 3">NRRL62579</strain>
    </source>
</reference>
<protein>
    <submittedName>
        <fullName evidence="2">Uncharacterized protein</fullName>
    </submittedName>
</protein>
<gene>
    <name evidence="2" type="ORF">CEP52_010032</name>
</gene>
<dbReference type="AlphaFoldDB" id="A0A428TA63"/>